<dbReference type="EMBL" id="MPZM01000018">
    <property type="protein sequence ID" value="PPL16226.1"/>
    <property type="molecule type" value="Genomic_DNA"/>
</dbReference>
<organism evidence="1 2">
    <name type="scientific">Oceanisphaera arctica</name>
    <dbReference type="NCBI Taxonomy" id="641510"/>
    <lineage>
        <taxon>Bacteria</taxon>
        <taxon>Pseudomonadati</taxon>
        <taxon>Pseudomonadota</taxon>
        <taxon>Gammaproteobacteria</taxon>
        <taxon>Aeromonadales</taxon>
        <taxon>Aeromonadaceae</taxon>
        <taxon>Oceanisphaera</taxon>
    </lineage>
</organism>
<gene>
    <name evidence="1" type="ORF">UN63_09775</name>
</gene>
<evidence type="ECO:0000313" key="2">
    <source>
        <dbReference type="Proteomes" id="UP000242231"/>
    </source>
</evidence>
<protein>
    <submittedName>
        <fullName evidence="1">Uncharacterized protein</fullName>
    </submittedName>
</protein>
<name>A0A2P5TLL6_9GAMM</name>
<proteinExistence type="predicted"/>
<dbReference type="Proteomes" id="UP000242231">
    <property type="component" value="Unassembled WGS sequence"/>
</dbReference>
<keyword evidence="2" id="KW-1185">Reference proteome</keyword>
<reference evidence="2" key="1">
    <citation type="submission" date="2016-11" db="EMBL/GenBank/DDBJ databases">
        <authorList>
            <person name="Sisinthy S."/>
            <person name="Ara S."/>
            <person name="Gundlapally S.R."/>
        </authorList>
    </citation>
    <scope>NUCLEOTIDE SEQUENCE [LARGE SCALE GENOMIC DNA]</scope>
    <source>
        <strain evidence="2">V1-41</strain>
    </source>
</reference>
<evidence type="ECO:0000313" key="1">
    <source>
        <dbReference type="EMBL" id="PPL16226.1"/>
    </source>
</evidence>
<dbReference type="AlphaFoldDB" id="A0A2P5TLL6"/>
<sequence>MLGSLEVCFTSEDKIMDYVPQMMPPHLSLPLCMSAADDCYPAQLLRWLQHQADDPVRADQREIELEGV</sequence>
<comment type="caution">
    <text evidence="1">The sequence shown here is derived from an EMBL/GenBank/DDBJ whole genome shotgun (WGS) entry which is preliminary data.</text>
</comment>
<accession>A0A2P5TLL6</accession>